<dbReference type="GO" id="GO:0140326">
    <property type="term" value="F:ATPase-coupled intramembrane lipid transporter activity"/>
    <property type="evidence" value="ECO:0007669"/>
    <property type="project" value="TreeGrafter"/>
</dbReference>
<dbReference type="PANTHER" id="PTHR24092:SF175">
    <property type="entry name" value="PHOSPHOLIPID-TRANSPORTING ATPASE"/>
    <property type="match status" value="1"/>
</dbReference>
<dbReference type="SFLD" id="SFLDS00003">
    <property type="entry name" value="Haloacid_Dehalogenase"/>
    <property type="match status" value="1"/>
</dbReference>
<keyword evidence="2 9" id="KW-0812">Transmembrane</keyword>
<evidence type="ECO:0000259" key="10">
    <source>
        <dbReference type="Pfam" id="PF16209"/>
    </source>
</evidence>
<dbReference type="SUPFAM" id="SSF56784">
    <property type="entry name" value="HAD-like"/>
    <property type="match status" value="1"/>
</dbReference>
<dbReference type="Gene3D" id="2.70.150.10">
    <property type="entry name" value="Calcium-transporting ATPase, cytoplasmic transduction domain A"/>
    <property type="match status" value="1"/>
</dbReference>
<comment type="subcellular location">
    <subcellularLocation>
        <location evidence="1">Membrane</location>
        <topology evidence="1">Multi-pass membrane protein</topology>
    </subcellularLocation>
</comment>
<dbReference type="PANTHER" id="PTHR24092">
    <property type="entry name" value="PROBABLE PHOSPHOLIPID-TRANSPORTING ATPASE"/>
    <property type="match status" value="1"/>
</dbReference>
<feature type="region of interest" description="Disordered" evidence="8">
    <location>
        <begin position="463"/>
        <end position="499"/>
    </location>
</feature>
<keyword evidence="12" id="KW-1185">Reference proteome</keyword>
<dbReference type="GO" id="GO:0016887">
    <property type="term" value="F:ATP hydrolysis activity"/>
    <property type="evidence" value="ECO:0007669"/>
    <property type="project" value="InterPro"/>
</dbReference>
<organism evidence="12 13">
    <name type="scientific">Trichobilharzia regenti</name>
    <name type="common">Nasal bird schistosome</name>
    <dbReference type="NCBI Taxonomy" id="157069"/>
    <lineage>
        <taxon>Eukaryota</taxon>
        <taxon>Metazoa</taxon>
        <taxon>Spiralia</taxon>
        <taxon>Lophotrochozoa</taxon>
        <taxon>Platyhelminthes</taxon>
        <taxon>Trematoda</taxon>
        <taxon>Digenea</taxon>
        <taxon>Strigeidida</taxon>
        <taxon>Schistosomatoidea</taxon>
        <taxon>Schistosomatidae</taxon>
        <taxon>Trichobilharzia</taxon>
    </lineage>
</organism>
<feature type="domain" description="P-type ATPase N-terminal" evidence="10">
    <location>
        <begin position="37"/>
        <end position="86"/>
    </location>
</feature>
<dbReference type="Pfam" id="PF16209">
    <property type="entry name" value="PhoLip_ATPase_N"/>
    <property type="match status" value="1"/>
</dbReference>
<dbReference type="Pfam" id="PF16212">
    <property type="entry name" value="PhoLip_ATPase_C"/>
    <property type="match status" value="1"/>
</dbReference>
<dbReference type="GO" id="GO:0005783">
    <property type="term" value="C:endoplasmic reticulum"/>
    <property type="evidence" value="ECO:0007669"/>
    <property type="project" value="TreeGrafter"/>
</dbReference>
<dbReference type="PROSITE" id="PS00154">
    <property type="entry name" value="ATPASE_E1_E2"/>
    <property type="match status" value="1"/>
</dbReference>
<dbReference type="SUPFAM" id="SSF81653">
    <property type="entry name" value="Calcium ATPase, transduction domain A"/>
    <property type="match status" value="1"/>
</dbReference>
<feature type="domain" description="P-type ATPase C-terminal" evidence="11">
    <location>
        <begin position="1058"/>
        <end position="1314"/>
    </location>
</feature>
<evidence type="ECO:0000256" key="2">
    <source>
        <dbReference type="ARBA" id="ARBA00022692"/>
    </source>
</evidence>
<dbReference type="InterPro" id="IPR023298">
    <property type="entry name" value="ATPase_P-typ_TM_dom_sf"/>
</dbReference>
<dbReference type="SFLD" id="SFLDG00002">
    <property type="entry name" value="C1.7:_P-type_atpase_like"/>
    <property type="match status" value="1"/>
</dbReference>
<evidence type="ECO:0000256" key="4">
    <source>
        <dbReference type="ARBA" id="ARBA00022842"/>
    </source>
</evidence>
<feature type="region of interest" description="Disordered" evidence="8">
    <location>
        <begin position="564"/>
        <end position="585"/>
    </location>
</feature>
<feature type="transmembrane region" description="Helical" evidence="9">
    <location>
        <begin position="1122"/>
        <end position="1142"/>
    </location>
</feature>
<proteinExistence type="predicted"/>
<feature type="compositionally biased region" description="Low complexity" evidence="8">
    <location>
        <begin position="564"/>
        <end position="573"/>
    </location>
</feature>
<dbReference type="InterPro" id="IPR044492">
    <property type="entry name" value="P_typ_ATPase_HD_dom"/>
</dbReference>
<protein>
    <recommendedName>
        <fullName evidence="14">Phospholipid-transporting ATPase</fullName>
    </recommendedName>
</protein>
<feature type="compositionally biased region" description="Acidic residues" evidence="8">
    <location>
        <begin position="485"/>
        <end position="499"/>
    </location>
</feature>
<dbReference type="InterPro" id="IPR023214">
    <property type="entry name" value="HAD_sf"/>
</dbReference>
<dbReference type="Proteomes" id="UP000050795">
    <property type="component" value="Unassembled WGS sequence"/>
</dbReference>
<keyword evidence="3" id="KW-0479">Metal-binding</keyword>
<feature type="transmembrane region" description="Helical" evidence="9">
    <location>
        <begin position="1214"/>
        <end position="1233"/>
    </location>
</feature>
<dbReference type="InterPro" id="IPR032630">
    <property type="entry name" value="P_typ_ATPase_c"/>
</dbReference>
<evidence type="ECO:0008006" key="14">
    <source>
        <dbReference type="Google" id="ProtNLM"/>
    </source>
</evidence>
<evidence type="ECO:0000256" key="6">
    <source>
        <dbReference type="ARBA" id="ARBA00022989"/>
    </source>
</evidence>
<dbReference type="NCBIfam" id="TIGR01494">
    <property type="entry name" value="ATPase_P-type"/>
    <property type="match status" value="1"/>
</dbReference>
<feature type="compositionally biased region" description="Polar residues" evidence="8">
    <location>
        <begin position="574"/>
        <end position="585"/>
    </location>
</feature>
<name>A0AA85J0U2_TRIRE</name>
<keyword evidence="7 9" id="KW-0472">Membrane</keyword>
<feature type="transmembrane region" description="Helical" evidence="9">
    <location>
        <begin position="1245"/>
        <end position="1268"/>
    </location>
</feature>
<evidence type="ECO:0000313" key="13">
    <source>
        <dbReference type="WBParaSite" id="TREG1_133250.1"/>
    </source>
</evidence>
<feature type="transmembrane region" description="Helical" evidence="9">
    <location>
        <begin position="69"/>
        <end position="87"/>
    </location>
</feature>
<evidence type="ECO:0000256" key="8">
    <source>
        <dbReference type="SAM" id="MobiDB-lite"/>
    </source>
</evidence>
<reference evidence="13" key="2">
    <citation type="submission" date="2023-11" db="UniProtKB">
        <authorList>
            <consortium name="WormBaseParasite"/>
        </authorList>
    </citation>
    <scope>IDENTIFICATION</scope>
</reference>
<dbReference type="GO" id="GO:0046872">
    <property type="term" value="F:metal ion binding"/>
    <property type="evidence" value="ECO:0007669"/>
    <property type="project" value="UniProtKB-KW"/>
</dbReference>
<dbReference type="GO" id="GO:0005886">
    <property type="term" value="C:plasma membrane"/>
    <property type="evidence" value="ECO:0007669"/>
    <property type="project" value="TreeGrafter"/>
</dbReference>
<dbReference type="Pfam" id="PF13246">
    <property type="entry name" value="Cation_ATPase"/>
    <property type="match status" value="1"/>
</dbReference>
<keyword evidence="4" id="KW-0460">Magnesium</keyword>
<keyword evidence="5" id="KW-1278">Translocase</keyword>
<feature type="compositionally biased region" description="Low complexity" evidence="8">
    <location>
        <begin position="463"/>
        <end position="477"/>
    </location>
</feature>
<feature type="transmembrane region" description="Helical" evidence="9">
    <location>
        <begin position="1169"/>
        <end position="1194"/>
    </location>
</feature>
<evidence type="ECO:0000256" key="1">
    <source>
        <dbReference type="ARBA" id="ARBA00004141"/>
    </source>
</evidence>
<dbReference type="SUPFAM" id="SSF81660">
    <property type="entry name" value="Metal cation-transporting ATPase, ATP-binding domain N"/>
    <property type="match status" value="1"/>
</dbReference>
<dbReference type="InterPro" id="IPR008250">
    <property type="entry name" value="ATPase_P-typ_transduc_dom_A_sf"/>
</dbReference>
<dbReference type="InterPro" id="IPR032631">
    <property type="entry name" value="P-type_ATPase_N"/>
</dbReference>
<sequence>MVDCKCFQRRRKGKHDTTNTTNSQSREVYANGLLNTKGDQFKHNYCNNAITSSRYTWYNFFPKNLFEQFHNMANIYFVLIAITYFFVDSFGDVSVTIMPLVVIIGLSMIKDGLEDILRHRADKQLNSLEFQVLNIDFNKKQIQWITKRAASISVGDVIYCKCNQAFPCDLLLLTSSNATGQVYITTANLDGESNAKKYYAISKMQSIYSEYATDEMIDKKLQHSSFEYVIEELFLKVNCQPPNEQLNTFEGRYTNKQLNGASLPLIITNLALRGARLISTDYVIGLVLYTGKDTKLSLNSKKAKRKYSSREGLSNVILLMFMGAMIGLTIILSILSTLWIKQNSVNIWYVTFEQLTPWQFVRTMFRFLFTLNYLIPISILVTTEFQQLLLAFTISNDIEMYDPVEDLRSRANNSQLADELGQVEFLFSDKTGTLTQNQMVLRSCCVLDKKEHVYKCDAGVVSSRSNSNTNANTTNTDDTLRKEGEEEVYSSSDSEEDDAAVVIDENAQSRRNIQQTANKMNGKHKSKTSYNVKHPKLPDMNPKLREFLTIVALCHTVELDTTKTTGESTTSTTDNNKSYDTTEKLNNSRKLSNKDNVTHKDSNLPPRFYVYGATSPDEKALVEAASRLGVVFAGKERDLAEGGSNRVYIDYWSCSPAPDEQAKYLGQKSYLIDAVLEFDSVRKQMSVMVRYPDGSYYVLSKGAEVPMLDPEKCPVNSGKRRTAALKYVNEYAINGLRTLVFGERKIDKAAYMKLLNDLKAASGLIGQSRVTALRECYYKIETDMKPIAVTGIEDKLQPGVKGCIQALKEAGIQIWILTGDKAETAITVSQSVGHFTSNMTLIRLTGCQDLHSTAYKIYEQLERLTSSMFHEQVGIKQPRLSFIGDSILPRVQAFISDTISRTSVSESYSYANTDNEFKPDVYYYDENNNSNNNKVSPWIKARQCELYIRRKHKKRPGMANEPIGLVIDGKTIQYALHPSVRKAFLDLCMRVTTVLCCRMTPLQKASIVKLVQIGLAKYTRQGVIPVTAAIGDGGNDVAMILQANIGVGVYGKEGSEAARASDYALTEFRHLQRLLLLHGHWSYYRITITMLFFYHKCVAFVANQMCLTYFTGFSEIPSFGTILFVCYNLTMTFLVSMGYGMWEQHIKAKILLNKPHLYRAMRHQANLKAWYILFWVLDGVWHGIVTFFIPYFCLVGGQYFSEAFFYDSGKISNGIYDFTMLGNASFICLWVAITLRSTIWTRDFNLMIITCHVCTNLNLFILFMYQTFGSPLSSEYERYSQLGRSPAFWFTFLITVMVAIGPAICWRIASDTWWTVQIGLRSVPKEQRRKFYRKNPLVWLKALVYGQQDDIETILYKKPTTREEVNKAFRE</sequence>
<evidence type="ECO:0000313" key="12">
    <source>
        <dbReference type="Proteomes" id="UP000050795"/>
    </source>
</evidence>
<dbReference type="PRINTS" id="PR00119">
    <property type="entry name" value="CATATPASE"/>
</dbReference>
<dbReference type="SUPFAM" id="SSF81665">
    <property type="entry name" value="Calcium ATPase, transmembrane domain M"/>
    <property type="match status" value="1"/>
</dbReference>
<dbReference type="InterPro" id="IPR023299">
    <property type="entry name" value="ATPase_P-typ_cyto_dom_N"/>
</dbReference>
<reference evidence="12" key="1">
    <citation type="submission" date="2022-06" db="EMBL/GenBank/DDBJ databases">
        <authorList>
            <person name="Berger JAMES D."/>
            <person name="Berger JAMES D."/>
        </authorList>
    </citation>
    <scope>NUCLEOTIDE SEQUENCE [LARGE SCALE GENOMIC DNA]</scope>
</reference>
<dbReference type="WBParaSite" id="TREG1_133250.1">
    <property type="protein sequence ID" value="TREG1_133250.1"/>
    <property type="gene ID" value="TREG1_133250"/>
</dbReference>
<keyword evidence="6 9" id="KW-1133">Transmembrane helix</keyword>
<dbReference type="GO" id="GO:0045332">
    <property type="term" value="P:phospholipid translocation"/>
    <property type="evidence" value="ECO:0007669"/>
    <property type="project" value="TreeGrafter"/>
</dbReference>
<evidence type="ECO:0000256" key="3">
    <source>
        <dbReference type="ARBA" id="ARBA00022723"/>
    </source>
</evidence>
<dbReference type="Gene3D" id="3.40.50.1000">
    <property type="entry name" value="HAD superfamily/HAD-like"/>
    <property type="match status" value="1"/>
</dbReference>
<dbReference type="SFLD" id="SFLDF00027">
    <property type="entry name" value="p-type_atpase"/>
    <property type="match status" value="1"/>
</dbReference>
<dbReference type="InterPro" id="IPR036412">
    <property type="entry name" value="HAD-like_sf"/>
</dbReference>
<feature type="transmembrane region" description="Helical" evidence="9">
    <location>
        <begin position="312"/>
        <end position="340"/>
    </location>
</feature>
<feature type="region of interest" description="Disordered" evidence="8">
    <location>
        <begin position="516"/>
        <end position="538"/>
    </location>
</feature>
<evidence type="ECO:0000256" key="5">
    <source>
        <dbReference type="ARBA" id="ARBA00022967"/>
    </source>
</evidence>
<dbReference type="GO" id="GO:0005524">
    <property type="term" value="F:ATP binding"/>
    <property type="evidence" value="ECO:0007669"/>
    <property type="project" value="InterPro"/>
</dbReference>
<accession>A0AA85J0U2</accession>
<evidence type="ECO:0000256" key="7">
    <source>
        <dbReference type="ARBA" id="ARBA00023136"/>
    </source>
</evidence>
<feature type="transmembrane region" description="Helical" evidence="9">
    <location>
        <begin position="1288"/>
        <end position="1309"/>
    </location>
</feature>
<dbReference type="Gene3D" id="3.40.1110.10">
    <property type="entry name" value="Calcium-transporting ATPase, cytoplasmic domain N"/>
    <property type="match status" value="1"/>
</dbReference>
<dbReference type="InterPro" id="IPR001757">
    <property type="entry name" value="P_typ_ATPase"/>
</dbReference>
<evidence type="ECO:0000256" key="9">
    <source>
        <dbReference type="SAM" id="Phobius"/>
    </source>
</evidence>
<feature type="transmembrane region" description="Helical" evidence="9">
    <location>
        <begin position="360"/>
        <end position="381"/>
    </location>
</feature>
<evidence type="ECO:0000259" key="11">
    <source>
        <dbReference type="Pfam" id="PF16212"/>
    </source>
</evidence>
<dbReference type="InterPro" id="IPR018303">
    <property type="entry name" value="ATPase_P-typ_P_site"/>
</dbReference>